<comment type="caution">
    <text evidence="1">The sequence shown here is derived from an EMBL/GenBank/DDBJ whole genome shotgun (WGS) entry which is preliminary data.</text>
</comment>
<gene>
    <name evidence="1" type="ORF">SDC9_182612</name>
</gene>
<evidence type="ECO:0008006" key="2">
    <source>
        <dbReference type="Google" id="ProtNLM"/>
    </source>
</evidence>
<dbReference type="AlphaFoldDB" id="A0A645H7V8"/>
<protein>
    <recommendedName>
        <fullName evidence="2">N-acetyltransferase domain-containing protein</fullName>
    </recommendedName>
</protein>
<organism evidence="1">
    <name type="scientific">bioreactor metagenome</name>
    <dbReference type="NCBI Taxonomy" id="1076179"/>
    <lineage>
        <taxon>unclassified sequences</taxon>
        <taxon>metagenomes</taxon>
        <taxon>ecological metagenomes</taxon>
    </lineage>
</organism>
<proteinExistence type="predicted"/>
<name>A0A645H7V8_9ZZZZ</name>
<evidence type="ECO:0000313" key="1">
    <source>
        <dbReference type="EMBL" id="MPN35117.1"/>
    </source>
</evidence>
<dbReference type="EMBL" id="VSSQ01088509">
    <property type="protein sequence ID" value="MPN35117.1"/>
    <property type="molecule type" value="Genomic_DNA"/>
</dbReference>
<sequence>MWLDSIYPATVSWFLPYQAKNHEPGFLNGFMRWLDAQSVQFWSVFQNNTLIGAATLEGVNPFQDYLWISSSLAYEETTIQSVIPFLLHRVRRPQKIMVNYPAHRAEAAFTRGGMKVLNTLIWMEKRITKTEL</sequence>
<reference evidence="1" key="1">
    <citation type="submission" date="2019-08" db="EMBL/GenBank/DDBJ databases">
        <authorList>
            <person name="Kucharzyk K."/>
            <person name="Murdoch R.W."/>
            <person name="Higgins S."/>
            <person name="Loffler F."/>
        </authorList>
    </citation>
    <scope>NUCLEOTIDE SEQUENCE</scope>
</reference>
<accession>A0A645H7V8</accession>